<keyword evidence="3" id="KW-1185">Reference proteome</keyword>
<reference evidence="2" key="1">
    <citation type="submission" date="2023-06" db="EMBL/GenBank/DDBJ databases">
        <title>Genome-scale phylogeny and comparative genomics of the fungal order Sordariales.</title>
        <authorList>
            <consortium name="Lawrence Berkeley National Laboratory"/>
            <person name="Hensen N."/>
            <person name="Bonometti L."/>
            <person name="Westerberg I."/>
            <person name="Brannstrom I.O."/>
            <person name="Guillou S."/>
            <person name="Cros-Aarteil S."/>
            <person name="Calhoun S."/>
            <person name="Haridas S."/>
            <person name="Kuo A."/>
            <person name="Mondo S."/>
            <person name="Pangilinan J."/>
            <person name="Riley R."/>
            <person name="Labutti K."/>
            <person name="Andreopoulos B."/>
            <person name="Lipzen A."/>
            <person name="Chen C."/>
            <person name="Yanf M."/>
            <person name="Daum C."/>
            <person name="Ng V."/>
            <person name="Clum A."/>
            <person name="Steindorff A."/>
            <person name="Ohm R."/>
            <person name="Martin F."/>
            <person name="Silar P."/>
            <person name="Natvig D."/>
            <person name="Lalanne C."/>
            <person name="Gautier V."/>
            <person name="Ament-Velasquez S.L."/>
            <person name="Kruys A."/>
            <person name="Hutchinson M.I."/>
            <person name="Powell A.J."/>
            <person name="Barry K."/>
            <person name="Miller A.N."/>
            <person name="Grigoriev I.V."/>
            <person name="Debuchy R."/>
            <person name="Gladieux P."/>
            <person name="Thoren M.H."/>
            <person name="Johannesson H."/>
        </authorList>
    </citation>
    <scope>NUCLEOTIDE SEQUENCE</scope>
    <source>
        <strain evidence="2">SMH4607-1</strain>
    </source>
</reference>
<protein>
    <submittedName>
        <fullName evidence="2">Uncharacterized protein</fullName>
    </submittedName>
</protein>
<organism evidence="2 3">
    <name type="scientific">Lasiosphaeris hirsuta</name>
    <dbReference type="NCBI Taxonomy" id="260670"/>
    <lineage>
        <taxon>Eukaryota</taxon>
        <taxon>Fungi</taxon>
        <taxon>Dikarya</taxon>
        <taxon>Ascomycota</taxon>
        <taxon>Pezizomycotina</taxon>
        <taxon>Sordariomycetes</taxon>
        <taxon>Sordariomycetidae</taxon>
        <taxon>Sordariales</taxon>
        <taxon>Lasiosphaeriaceae</taxon>
        <taxon>Lasiosphaeris</taxon>
    </lineage>
</organism>
<dbReference type="Proteomes" id="UP001172102">
    <property type="component" value="Unassembled WGS sequence"/>
</dbReference>
<accession>A0AA40BBA8</accession>
<keyword evidence="1" id="KW-1133">Transmembrane helix</keyword>
<sequence length="97" mass="11065">MLIGWHISYFYPLLVKGLGYTNFIMALPVFNLTARFILLVFITAGLWLNSSQVLAYISDIMGAVRPDISNWKPNKVNNCRFSGWCSRSAAETFARRE</sequence>
<evidence type="ECO:0000313" key="3">
    <source>
        <dbReference type="Proteomes" id="UP001172102"/>
    </source>
</evidence>
<evidence type="ECO:0000256" key="1">
    <source>
        <dbReference type="SAM" id="Phobius"/>
    </source>
</evidence>
<dbReference type="AlphaFoldDB" id="A0AA40BBA8"/>
<evidence type="ECO:0000313" key="2">
    <source>
        <dbReference type="EMBL" id="KAK0730883.1"/>
    </source>
</evidence>
<keyword evidence="1" id="KW-0812">Transmembrane</keyword>
<keyword evidence="1" id="KW-0472">Membrane</keyword>
<gene>
    <name evidence="2" type="ORF">B0H67DRAFT_53738</name>
</gene>
<comment type="caution">
    <text evidence="2">The sequence shown here is derived from an EMBL/GenBank/DDBJ whole genome shotgun (WGS) entry which is preliminary data.</text>
</comment>
<name>A0AA40BBA8_9PEZI</name>
<proteinExistence type="predicted"/>
<feature type="transmembrane region" description="Helical" evidence="1">
    <location>
        <begin position="20"/>
        <end position="48"/>
    </location>
</feature>
<dbReference type="EMBL" id="JAUKUA010000001">
    <property type="protein sequence ID" value="KAK0730883.1"/>
    <property type="molecule type" value="Genomic_DNA"/>
</dbReference>